<dbReference type="Proteomes" id="UP000596427">
    <property type="component" value="Chromosome"/>
</dbReference>
<evidence type="ECO:0000256" key="1">
    <source>
        <dbReference type="SAM" id="SignalP"/>
    </source>
</evidence>
<evidence type="ECO:0000313" key="3">
    <source>
        <dbReference type="EMBL" id="QRG04893.1"/>
    </source>
</evidence>
<proteinExistence type="predicted"/>
<reference evidence="3 4" key="1">
    <citation type="submission" date="2020-10" db="EMBL/GenBank/DDBJ databases">
        <title>Degradation of 1,4-Dioxane by Xanthobacter sp. YN2, via a Novel Group-2 Soluble Di-Iron Monooxygenase.</title>
        <authorList>
            <person name="Ma F."/>
            <person name="Wang Y."/>
            <person name="Yang J."/>
            <person name="Guo H."/>
            <person name="Su D."/>
            <person name="Yu L."/>
        </authorList>
    </citation>
    <scope>NUCLEOTIDE SEQUENCE [LARGE SCALE GENOMIC DNA]</scope>
    <source>
        <strain evidence="3 4">YN2</strain>
    </source>
</reference>
<name>A0A974PK75_9HYPH</name>
<sequence>MRVSLPVAFKRATTTRLVLAMALAVAGAPALLSLPASAQQAAPAVKPPSAAQMQLSRELVAVNGEARIFDGVIANVVEQAARRLLQTNPDLAKQLGEVGMQVATDLEKRKAEVVDIFASVYASRFSEAELKDAIAFYRTPTGAKLVQERPAIFQDAMKGVQTWSAQVGNEASERIRAEMKKRGVNL</sequence>
<dbReference type="EMBL" id="CP063362">
    <property type="protein sequence ID" value="QRG04893.1"/>
    <property type="molecule type" value="Genomic_DNA"/>
</dbReference>
<feature type="domain" description="DUF2059" evidence="2">
    <location>
        <begin position="114"/>
        <end position="167"/>
    </location>
</feature>
<dbReference type="InterPro" id="IPR018637">
    <property type="entry name" value="DUF2059"/>
</dbReference>
<dbReference type="RefSeq" id="WP_203191768.1">
    <property type="nucleotide sequence ID" value="NZ_CP063362.1"/>
</dbReference>
<feature type="chain" id="PRO_5037769449" evidence="1">
    <location>
        <begin position="39"/>
        <end position="186"/>
    </location>
</feature>
<feature type="signal peptide" evidence="1">
    <location>
        <begin position="1"/>
        <end position="38"/>
    </location>
</feature>
<dbReference type="AlphaFoldDB" id="A0A974PK75"/>
<dbReference type="KEGG" id="xdi:EZH22_17280"/>
<dbReference type="Pfam" id="PF09832">
    <property type="entry name" value="DUF2059"/>
    <property type="match status" value="1"/>
</dbReference>
<keyword evidence="4" id="KW-1185">Reference proteome</keyword>
<organism evidence="3 4">
    <name type="scientific">Xanthobacter dioxanivorans</name>
    <dbReference type="NCBI Taxonomy" id="2528964"/>
    <lineage>
        <taxon>Bacteria</taxon>
        <taxon>Pseudomonadati</taxon>
        <taxon>Pseudomonadota</taxon>
        <taxon>Alphaproteobacteria</taxon>
        <taxon>Hyphomicrobiales</taxon>
        <taxon>Xanthobacteraceae</taxon>
        <taxon>Xanthobacter</taxon>
    </lineage>
</organism>
<gene>
    <name evidence="3" type="ORF">EZH22_17280</name>
</gene>
<accession>A0A974PK75</accession>
<protein>
    <submittedName>
        <fullName evidence="3">DUF2059 domain-containing protein</fullName>
    </submittedName>
</protein>
<evidence type="ECO:0000313" key="4">
    <source>
        <dbReference type="Proteomes" id="UP000596427"/>
    </source>
</evidence>
<keyword evidence="1" id="KW-0732">Signal</keyword>
<evidence type="ECO:0000259" key="2">
    <source>
        <dbReference type="Pfam" id="PF09832"/>
    </source>
</evidence>